<keyword evidence="4" id="KW-0067">ATP-binding</keyword>
<dbReference type="Gene3D" id="3.40.50.300">
    <property type="entry name" value="P-loop containing nucleotide triphosphate hydrolases"/>
    <property type="match status" value="1"/>
</dbReference>
<keyword evidence="2" id="KW-0677">Repeat</keyword>
<evidence type="ECO:0000313" key="6">
    <source>
        <dbReference type="EMBL" id="GAG21268.1"/>
    </source>
</evidence>
<feature type="non-terminal residue" evidence="6">
    <location>
        <position position="254"/>
    </location>
</feature>
<dbReference type="SUPFAM" id="SSF52540">
    <property type="entry name" value="P-loop containing nucleoside triphosphate hydrolases"/>
    <property type="match status" value="1"/>
</dbReference>
<sequence length="254" mass="28736">VLNDINIDLEKGEIHSIVGENGAGKSTCIKILSGVYTPSKGEVIINGQRVRLNNVKESEQHGIRTVHQEINLIPFFNVMENIFIGTELEKNVMGINILDKKKMAEKAEEVLDILGVELDLNKFIHQLDVSMRRIVQISNVLVHNHNVIIFDEPTTALDESGRRRLLEVITNLKKQDLGIIFVSHNIEEVLEISDRITVFRDGKNMGTMLKKEATVKKIVSKMIGHKSYSDFKRKSVKGKGKVIFEVKDLNTEKL</sequence>
<dbReference type="InterPro" id="IPR027417">
    <property type="entry name" value="P-loop_NTPase"/>
</dbReference>
<name>X0W9J3_9ZZZZ</name>
<organism evidence="6">
    <name type="scientific">marine sediment metagenome</name>
    <dbReference type="NCBI Taxonomy" id="412755"/>
    <lineage>
        <taxon>unclassified sequences</taxon>
        <taxon>metagenomes</taxon>
        <taxon>ecological metagenomes</taxon>
    </lineage>
</organism>
<dbReference type="GO" id="GO:0016887">
    <property type="term" value="F:ATP hydrolysis activity"/>
    <property type="evidence" value="ECO:0007669"/>
    <property type="project" value="InterPro"/>
</dbReference>
<dbReference type="GO" id="GO:0005524">
    <property type="term" value="F:ATP binding"/>
    <property type="evidence" value="ECO:0007669"/>
    <property type="project" value="UniProtKB-KW"/>
</dbReference>
<accession>X0W9J3</accession>
<dbReference type="InterPro" id="IPR003439">
    <property type="entry name" value="ABC_transporter-like_ATP-bd"/>
</dbReference>
<dbReference type="AlphaFoldDB" id="X0W9J3"/>
<keyword evidence="1" id="KW-0813">Transport</keyword>
<dbReference type="PROSITE" id="PS50893">
    <property type="entry name" value="ABC_TRANSPORTER_2"/>
    <property type="match status" value="1"/>
</dbReference>
<feature type="domain" description="ABC transporter" evidence="5">
    <location>
        <begin position="1"/>
        <end position="226"/>
    </location>
</feature>
<reference evidence="6" key="1">
    <citation type="journal article" date="2014" name="Front. Microbiol.">
        <title>High frequency of phylogenetically diverse reductive dehalogenase-homologous genes in deep subseafloor sedimentary metagenomes.</title>
        <authorList>
            <person name="Kawai M."/>
            <person name="Futagami T."/>
            <person name="Toyoda A."/>
            <person name="Takaki Y."/>
            <person name="Nishi S."/>
            <person name="Hori S."/>
            <person name="Arai W."/>
            <person name="Tsubouchi T."/>
            <person name="Morono Y."/>
            <person name="Uchiyama I."/>
            <person name="Ito T."/>
            <person name="Fujiyama A."/>
            <person name="Inagaki F."/>
            <person name="Takami H."/>
        </authorList>
    </citation>
    <scope>NUCLEOTIDE SEQUENCE</scope>
    <source>
        <strain evidence="6">Expedition CK06-06</strain>
    </source>
</reference>
<evidence type="ECO:0000259" key="5">
    <source>
        <dbReference type="PROSITE" id="PS50893"/>
    </source>
</evidence>
<comment type="caution">
    <text evidence="6">The sequence shown here is derived from an EMBL/GenBank/DDBJ whole genome shotgun (WGS) entry which is preliminary data.</text>
</comment>
<dbReference type="SMART" id="SM00382">
    <property type="entry name" value="AAA"/>
    <property type="match status" value="1"/>
</dbReference>
<dbReference type="InterPro" id="IPR050107">
    <property type="entry name" value="ABC_carbohydrate_import_ATPase"/>
</dbReference>
<dbReference type="PANTHER" id="PTHR43790">
    <property type="entry name" value="CARBOHYDRATE TRANSPORT ATP-BINDING PROTEIN MG119-RELATED"/>
    <property type="match status" value="1"/>
</dbReference>
<dbReference type="EMBL" id="BARS01039642">
    <property type="protein sequence ID" value="GAG21268.1"/>
    <property type="molecule type" value="Genomic_DNA"/>
</dbReference>
<evidence type="ECO:0000256" key="4">
    <source>
        <dbReference type="ARBA" id="ARBA00022840"/>
    </source>
</evidence>
<gene>
    <name evidence="6" type="ORF">S01H1_60521</name>
</gene>
<evidence type="ECO:0000256" key="3">
    <source>
        <dbReference type="ARBA" id="ARBA00022741"/>
    </source>
</evidence>
<protein>
    <recommendedName>
        <fullName evidence="5">ABC transporter domain-containing protein</fullName>
    </recommendedName>
</protein>
<keyword evidence="3" id="KW-0547">Nucleotide-binding</keyword>
<dbReference type="PANTHER" id="PTHR43790:SF9">
    <property type="entry name" value="GALACTOFURANOSE TRANSPORTER ATP-BINDING PROTEIN YTFR"/>
    <property type="match status" value="1"/>
</dbReference>
<evidence type="ECO:0000256" key="2">
    <source>
        <dbReference type="ARBA" id="ARBA00022737"/>
    </source>
</evidence>
<proteinExistence type="predicted"/>
<dbReference type="Pfam" id="PF00005">
    <property type="entry name" value="ABC_tran"/>
    <property type="match status" value="1"/>
</dbReference>
<evidence type="ECO:0000256" key="1">
    <source>
        <dbReference type="ARBA" id="ARBA00022448"/>
    </source>
</evidence>
<feature type="non-terminal residue" evidence="6">
    <location>
        <position position="1"/>
    </location>
</feature>
<dbReference type="InterPro" id="IPR003593">
    <property type="entry name" value="AAA+_ATPase"/>
</dbReference>
<dbReference type="CDD" id="cd03216">
    <property type="entry name" value="ABC_Carb_Monos_I"/>
    <property type="match status" value="1"/>
</dbReference>